<sequence>MSGGSQNPILVLSALSSASIELINPAVLKLSPPPAYKPPPRQGGSHLIQGVLNPLDLPPHLVSSNIANTYACPMLYDPMDTPAPEQGSVDDDACQVARHTLCATCHWDVAQFSESHMGYSLYYYVADFCMDIDATFQFPEQMAGHAAMVSAALLDAGIHCQGEHEVYAIGLETPLWGCLVRGLLAAMIWGALRSPNLHSFLDYL</sequence>
<keyword evidence="2" id="KW-1185">Reference proteome</keyword>
<proteinExistence type="predicted"/>
<accession>A0AAD4M6V1</accession>
<evidence type="ECO:0000313" key="2">
    <source>
        <dbReference type="Proteomes" id="UP001203297"/>
    </source>
</evidence>
<dbReference type="AlphaFoldDB" id="A0AAD4M6V1"/>
<dbReference type="EMBL" id="WTXG01000013">
    <property type="protein sequence ID" value="KAI0301697.1"/>
    <property type="molecule type" value="Genomic_DNA"/>
</dbReference>
<name>A0AAD4M6V1_9AGAM</name>
<gene>
    <name evidence="1" type="ORF">B0F90DRAFT_1816894</name>
</gene>
<evidence type="ECO:0000313" key="1">
    <source>
        <dbReference type="EMBL" id="KAI0301697.1"/>
    </source>
</evidence>
<organism evidence="1 2">
    <name type="scientific">Multifurca ochricompacta</name>
    <dbReference type="NCBI Taxonomy" id="376703"/>
    <lineage>
        <taxon>Eukaryota</taxon>
        <taxon>Fungi</taxon>
        <taxon>Dikarya</taxon>
        <taxon>Basidiomycota</taxon>
        <taxon>Agaricomycotina</taxon>
        <taxon>Agaricomycetes</taxon>
        <taxon>Russulales</taxon>
        <taxon>Russulaceae</taxon>
        <taxon>Multifurca</taxon>
    </lineage>
</organism>
<dbReference type="Proteomes" id="UP001203297">
    <property type="component" value="Unassembled WGS sequence"/>
</dbReference>
<comment type="caution">
    <text evidence="1">The sequence shown here is derived from an EMBL/GenBank/DDBJ whole genome shotgun (WGS) entry which is preliminary data.</text>
</comment>
<reference evidence="1" key="1">
    <citation type="journal article" date="2022" name="New Phytol.">
        <title>Evolutionary transition to the ectomycorrhizal habit in the genomes of a hyperdiverse lineage of mushroom-forming fungi.</title>
        <authorList>
            <person name="Looney B."/>
            <person name="Miyauchi S."/>
            <person name="Morin E."/>
            <person name="Drula E."/>
            <person name="Courty P.E."/>
            <person name="Kohler A."/>
            <person name="Kuo A."/>
            <person name="LaButti K."/>
            <person name="Pangilinan J."/>
            <person name="Lipzen A."/>
            <person name="Riley R."/>
            <person name="Andreopoulos W."/>
            <person name="He G."/>
            <person name="Johnson J."/>
            <person name="Nolan M."/>
            <person name="Tritt A."/>
            <person name="Barry K.W."/>
            <person name="Grigoriev I.V."/>
            <person name="Nagy L.G."/>
            <person name="Hibbett D."/>
            <person name="Henrissat B."/>
            <person name="Matheny P.B."/>
            <person name="Labbe J."/>
            <person name="Martin F.M."/>
        </authorList>
    </citation>
    <scope>NUCLEOTIDE SEQUENCE</scope>
    <source>
        <strain evidence="1">BPL690</strain>
    </source>
</reference>
<protein>
    <submittedName>
        <fullName evidence="1">Uncharacterized protein</fullName>
    </submittedName>
</protein>